<evidence type="ECO:0000259" key="3">
    <source>
        <dbReference type="SMART" id="SM00829"/>
    </source>
</evidence>
<dbReference type="Gene3D" id="3.40.50.720">
    <property type="entry name" value="NAD(P)-binding Rossmann-like Domain"/>
    <property type="match status" value="1"/>
</dbReference>
<keyword evidence="1" id="KW-0521">NADP</keyword>
<dbReference type="PANTHER" id="PTHR48106:SF18">
    <property type="entry name" value="QUINONE OXIDOREDUCTASE PIG3"/>
    <property type="match status" value="1"/>
</dbReference>
<dbReference type="GO" id="GO:0016651">
    <property type="term" value="F:oxidoreductase activity, acting on NAD(P)H"/>
    <property type="evidence" value="ECO:0007669"/>
    <property type="project" value="TreeGrafter"/>
</dbReference>
<dbReference type="InterPro" id="IPR013154">
    <property type="entry name" value="ADH-like_N"/>
</dbReference>
<feature type="domain" description="Enoyl reductase (ER)" evidence="3">
    <location>
        <begin position="11"/>
        <end position="330"/>
    </location>
</feature>
<organism evidence="4 5">
    <name type="scientific">Leptomonas seymouri</name>
    <dbReference type="NCBI Taxonomy" id="5684"/>
    <lineage>
        <taxon>Eukaryota</taxon>
        <taxon>Discoba</taxon>
        <taxon>Euglenozoa</taxon>
        <taxon>Kinetoplastea</taxon>
        <taxon>Metakinetoplastina</taxon>
        <taxon>Trypanosomatida</taxon>
        <taxon>Trypanosomatidae</taxon>
        <taxon>Leishmaniinae</taxon>
        <taxon>Leptomonas</taxon>
    </lineage>
</organism>
<dbReference type="SUPFAM" id="SSF51735">
    <property type="entry name" value="NAD(P)-binding Rossmann-fold domains"/>
    <property type="match status" value="1"/>
</dbReference>
<dbReference type="SMART" id="SM00829">
    <property type="entry name" value="PKS_ER"/>
    <property type="match status" value="1"/>
</dbReference>
<evidence type="ECO:0000313" key="4">
    <source>
        <dbReference type="EMBL" id="KPI87437.1"/>
    </source>
</evidence>
<evidence type="ECO:0000313" key="5">
    <source>
        <dbReference type="Proteomes" id="UP000038009"/>
    </source>
</evidence>
<dbReference type="Pfam" id="PF08240">
    <property type="entry name" value="ADH_N"/>
    <property type="match status" value="1"/>
</dbReference>
<dbReference type="InterPro" id="IPR036291">
    <property type="entry name" value="NAD(P)-bd_dom_sf"/>
</dbReference>
<dbReference type="AlphaFoldDB" id="A0A0N0P6Q4"/>
<protein>
    <submittedName>
        <fullName evidence="4">Quinone oxidoreductase-like protein</fullName>
    </submittedName>
</protein>
<dbReference type="NCBIfam" id="TIGR02824">
    <property type="entry name" value="quinone_pig3"/>
    <property type="match status" value="1"/>
</dbReference>
<keyword evidence="5" id="KW-1185">Reference proteome</keyword>
<comment type="caution">
    <text evidence="4">The sequence shown here is derived from an EMBL/GenBank/DDBJ whole genome shotgun (WGS) entry which is preliminary data.</text>
</comment>
<dbReference type="InterPro" id="IPR014189">
    <property type="entry name" value="Quinone_OxRdtase_PIG3"/>
</dbReference>
<dbReference type="CDD" id="cd05276">
    <property type="entry name" value="p53_inducible_oxidoreductase"/>
    <property type="match status" value="1"/>
</dbReference>
<dbReference type="InterPro" id="IPR011032">
    <property type="entry name" value="GroES-like_sf"/>
</dbReference>
<dbReference type="Proteomes" id="UP000038009">
    <property type="component" value="Unassembled WGS sequence"/>
</dbReference>
<dbReference type="OrthoDB" id="3509362at2759"/>
<dbReference type="Pfam" id="PF13602">
    <property type="entry name" value="ADH_zinc_N_2"/>
    <property type="match status" value="1"/>
</dbReference>
<dbReference type="GO" id="GO:0070402">
    <property type="term" value="F:NADPH binding"/>
    <property type="evidence" value="ECO:0007669"/>
    <property type="project" value="TreeGrafter"/>
</dbReference>
<dbReference type="VEuPathDB" id="TriTrypDB:Lsey_0088_0050"/>
<name>A0A0N0P6Q4_LEPSE</name>
<dbReference type="InterPro" id="IPR020843">
    <property type="entry name" value="ER"/>
</dbReference>
<reference evidence="4 5" key="1">
    <citation type="journal article" date="2015" name="PLoS Pathog.">
        <title>Leptomonas seymouri: Adaptations to the Dixenous Life Cycle Analyzed by Genome Sequencing, Transcriptome Profiling and Co-infection with Leishmania donovani.</title>
        <authorList>
            <person name="Kraeva N."/>
            <person name="Butenko A."/>
            <person name="Hlavacova J."/>
            <person name="Kostygov A."/>
            <person name="Myskova J."/>
            <person name="Grybchuk D."/>
            <person name="Lestinova T."/>
            <person name="Votypka J."/>
            <person name="Volf P."/>
            <person name="Opperdoes F."/>
            <person name="Flegontov P."/>
            <person name="Lukes J."/>
            <person name="Yurchenko V."/>
        </authorList>
    </citation>
    <scope>NUCLEOTIDE SEQUENCE [LARGE SCALE GENOMIC DNA]</scope>
    <source>
        <strain evidence="4 5">ATCC 30220</strain>
    </source>
</reference>
<dbReference type="SUPFAM" id="SSF50129">
    <property type="entry name" value="GroES-like"/>
    <property type="match status" value="1"/>
</dbReference>
<dbReference type="OMA" id="HKHMEDA"/>
<evidence type="ECO:0000256" key="1">
    <source>
        <dbReference type="ARBA" id="ARBA00022857"/>
    </source>
</evidence>
<dbReference type="EMBL" id="LJSK01000088">
    <property type="protein sequence ID" value="KPI87437.1"/>
    <property type="molecule type" value="Genomic_DNA"/>
</dbReference>
<keyword evidence="2" id="KW-0560">Oxidoreductase</keyword>
<dbReference type="Gene3D" id="3.90.180.10">
    <property type="entry name" value="Medium-chain alcohol dehydrogenases, catalytic domain"/>
    <property type="match status" value="1"/>
</dbReference>
<gene>
    <name evidence="4" type="ORF">ABL78_3468</name>
</gene>
<accession>A0A0N0P6Q4</accession>
<sequence>MMRAVTLKGFGGVDKMAVAEVPMVTIKKSTDVLINVMAAGVNRADLSQRRGHYPPPPGASDIMGLEVAGVVAQVGSGVDNGIKEGDKVMALLPGGGYADYAVAHMGCVMPIPQGYSFTEAAVIPETFITAWQTLKRHGKVMPGQRVLIHAGASGIGSACAQITEKYFKATAITTSSEDKLDICKGYASVNLSRTKDKAGWSFAPKVKKLFGEESIHVIVDPVFGGTYLNENAQVLAPNGHLVVLAFMGGSQVQINALPFYREQAQITFTKLRCRRDDYKTMLVKSFEKEVIPYMNERIIAPIISHRFRLEEVAAAHTYIEENRGYGKVVLSMSDTSRHSIA</sequence>
<proteinExistence type="predicted"/>
<evidence type="ECO:0000256" key="2">
    <source>
        <dbReference type="ARBA" id="ARBA00023002"/>
    </source>
</evidence>
<dbReference type="PANTHER" id="PTHR48106">
    <property type="entry name" value="QUINONE OXIDOREDUCTASE PIG3-RELATED"/>
    <property type="match status" value="1"/>
</dbReference>